<sequence length="330" mass="36340">MITDRPPVDVVMATYNGAKYLPEMLESLVAQDWTGLRLVVCDDGSTDGTVELLERFDRLPVHLVRNPVNLGAKDNFSKALHLAEAPYAALADQDDVWMPGKIAQMVERLRTVEAGAPDSPALVYSDLQIVDGNLNLISSSFYDGTFKSREANAIADFTISNHVPGCAVMVNRALLRAALPVPADAHMHDWWLCIVAAAIGRIGHVEAPLIQFRRHGANETGSGRPKDRRGWLATALKRASRPRDYFRERMIDTAKLAKGANHRLAAIEARFGGELAAPKRQALDALTNRRWWRRYGAICAAHSGESPVTDLLVALQMGVPSNRHALRPSR</sequence>
<dbReference type="PANTHER" id="PTHR43685">
    <property type="entry name" value="GLYCOSYLTRANSFERASE"/>
    <property type="match status" value="1"/>
</dbReference>
<accession>A0A916T861</accession>
<dbReference type="EMBL" id="BMIH01000003">
    <property type="protein sequence ID" value="GGB35382.1"/>
    <property type="molecule type" value="Genomic_DNA"/>
</dbReference>
<dbReference type="SUPFAM" id="SSF53448">
    <property type="entry name" value="Nucleotide-diphospho-sugar transferases"/>
    <property type="match status" value="1"/>
</dbReference>
<feature type="domain" description="Glycosyltransferase 2-like" evidence="1">
    <location>
        <begin position="10"/>
        <end position="113"/>
    </location>
</feature>
<evidence type="ECO:0000313" key="3">
    <source>
        <dbReference type="Proteomes" id="UP000623067"/>
    </source>
</evidence>
<dbReference type="InterPro" id="IPR050834">
    <property type="entry name" value="Glycosyltransf_2"/>
</dbReference>
<reference evidence="2" key="2">
    <citation type="submission" date="2020-09" db="EMBL/GenBank/DDBJ databases">
        <authorList>
            <person name="Sun Q."/>
            <person name="Zhou Y."/>
        </authorList>
    </citation>
    <scope>NUCLEOTIDE SEQUENCE</scope>
    <source>
        <strain evidence="2">CGMCC 1.15330</strain>
    </source>
</reference>
<dbReference type="Pfam" id="PF00535">
    <property type="entry name" value="Glycos_transf_2"/>
    <property type="match status" value="1"/>
</dbReference>
<organism evidence="2 3">
    <name type="scientific">Sphingomonas metalli</name>
    <dbReference type="NCBI Taxonomy" id="1779358"/>
    <lineage>
        <taxon>Bacteria</taxon>
        <taxon>Pseudomonadati</taxon>
        <taxon>Pseudomonadota</taxon>
        <taxon>Alphaproteobacteria</taxon>
        <taxon>Sphingomonadales</taxon>
        <taxon>Sphingomonadaceae</taxon>
        <taxon>Sphingomonas</taxon>
    </lineage>
</organism>
<dbReference type="PANTHER" id="PTHR43685:SF2">
    <property type="entry name" value="GLYCOSYLTRANSFERASE 2-LIKE DOMAIN-CONTAINING PROTEIN"/>
    <property type="match status" value="1"/>
</dbReference>
<comment type="caution">
    <text evidence="2">The sequence shown here is derived from an EMBL/GenBank/DDBJ whole genome shotgun (WGS) entry which is preliminary data.</text>
</comment>
<gene>
    <name evidence="2" type="ORF">GCM10011380_25990</name>
</gene>
<dbReference type="Proteomes" id="UP000623067">
    <property type="component" value="Unassembled WGS sequence"/>
</dbReference>
<name>A0A916T861_9SPHN</name>
<dbReference type="RefSeq" id="WP_188659194.1">
    <property type="nucleotide sequence ID" value="NZ_BMIH01000003.1"/>
</dbReference>
<evidence type="ECO:0000259" key="1">
    <source>
        <dbReference type="Pfam" id="PF00535"/>
    </source>
</evidence>
<dbReference type="CDD" id="cd04196">
    <property type="entry name" value="GT_2_like_d"/>
    <property type="match status" value="1"/>
</dbReference>
<reference evidence="2" key="1">
    <citation type="journal article" date="2014" name="Int. J. Syst. Evol. Microbiol.">
        <title>Complete genome sequence of Corynebacterium casei LMG S-19264T (=DSM 44701T), isolated from a smear-ripened cheese.</title>
        <authorList>
            <consortium name="US DOE Joint Genome Institute (JGI-PGF)"/>
            <person name="Walter F."/>
            <person name="Albersmeier A."/>
            <person name="Kalinowski J."/>
            <person name="Ruckert C."/>
        </authorList>
    </citation>
    <scope>NUCLEOTIDE SEQUENCE</scope>
    <source>
        <strain evidence="2">CGMCC 1.15330</strain>
    </source>
</reference>
<dbReference type="AlphaFoldDB" id="A0A916T861"/>
<dbReference type="Gene3D" id="3.90.550.10">
    <property type="entry name" value="Spore Coat Polysaccharide Biosynthesis Protein SpsA, Chain A"/>
    <property type="match status" value="1"/>
</dbReference>
<evidence type="ECO:0000313" key="2">
    <source>
        <dbReference type="EMBL" id="GGB35382.1"/>
    </source>
</evidence>
<keyword evidence="3" id="KW-1185">Reference proteome</keyword>
<dbReference type="InterPro" id="IPR029044">
    <property type="entry name" value="Nucleotide-diphossugar_trans"/>
</dbReference>
<proteinExistence type="predicted"/>
<dbReference type="InterPro" id="IPR001173">
    <property type="entry name" value="Glyco_trans_2-like"/>
</dbReference>
<protein>
    <recommendedName>
        <fullName evidence="1">Glycosyltransferase 2-like domain-containing protein</fullName>
    </recommendedName>
</protein>